<name>A0A562NLY7_9RHOB</name>
<keyword evidence="2" id="KW-1185">Reference proteome</keyword>
<evidence type="ECO:0000313" key="2">
    <source>
        <dbReference type="Proteomes" id="UP000316225"/>
    </source>
</evidence>
<dbReference type="Proteomes" id="UP000316225">
    <property type="component" value="Unassembled WGS sequence"/>
</dbReference>
<sequence>MTKVTAWHHMSTARRIEVLERAAHEGLTVPEVAERHGTTANRVGAVVAYYRREKGIDLPFVKARPGFSANIDRTNAVSALFSAGFTAEQIASAFGIKAKAVHNIAYRARLSDRGAFGSTGVA</sequence>
<comment type="caution">
    <text evidence="1">The sequence shown here is derived from an EMBL/GenBank/DDBJ whole genome shotgun (WGS) entry which is preliminary data.</text>
</comment>
<reference evidence="1 2" key="1">
    <citation type="journal article" date="2015" name="Stand. Genomic Sci.">
        <title>Genomic Encyclopedia of Bacterial and Archaeal Type Strains, Phase III: the genomes of soil and plant-associated and newly described type strains.</title>
        <authorList>
            <person name="Whitman W.B."/>
            <person name="Woyke T."/>
            <person name="Klenk H.P."/>
            <person name="Zhou Y."/>
            <person name="Lilburn T.G."/>
            <person name="Beck B.J."/>
            <person name="De Vos P."/>
            <person name="Vandamme P."/>
            <person name="Eisen J.A."/>
            <person name="Garrity G."/>
            <person name="Hugenholtz P."/>
            <person name="Kyrpides N.C."/>
        </authorList>
    </citation>
    <scope>NUCLEOTIDE SEQUENCE [LARGE SCALE GENOMIC DNA]</scope>
    <source>
        <strain evidence="1 2">CGMCC 1.5364</strain>
    </source>
</reference>
<accession>A0A562NLY7</accession>
<evidence type="ECO:0000313" key="1">
    <source>
        <dbReference type="EMBL" id="TWI32756.1"/>
    </source>
</evidence>
<dbReference type="RefSeq" id="WP_145398559.1">
    <property type="nucleotide sequence ID" value="NZ_VLKU01000008.1"/>
</dbReference>
<organism evidence="1 2">
    <name type="scientific">Paracoccus sulfuroxidans</name>
    <dbReference type="NCBI Taxonomy" id="384678"/>
    <lineage>
        <taxon>Bacteria</taxon>
        <taxon>Pseudomonadati</taxon>
        <taxon>Pseudomonadota</taxon>
        <taxon>Alphaproteobacteria</taxon>
        <taxon>Rhodobacterales</taxon>
        <taxon>Paracoccaceae</taxon>
        <taxon>Paracoccus</taxon>
    </lineage>
</organism>
<dbReference type="AlphaFoldDB" id="A0A562NLY7"/>
<dbReference type="EMBL" id="VLKU01000008">
    <property type="protein sequence ID" value="TWI32756.1"/>
    <property type="molecule type" value="Genomic_DNA"/>
</dbReference>
<proteinExistence type="predicted"/>
<protein>
    <submittedName>
        <fullName evidence="1">Uncharacterized protein</fullName>
    </submittedName>
</protein>
<gene>
    <name evidence="1" type="ORF">IQ24_02631</name>
</gene>